<keyword evidence="2" id="KW-1185">Reference proteome</keyword>
<accession>A0AAV1F1T0</accession>
<evidence type="ECO:0000313" key="2">
    <source>
        <dbReference type="Proteomes" id="UP001178508"/>
    </source>
</evidence>
<name>A0AAV1F1T0_XYRNO</name>
<sequence>MTAAHVCLTLASEESALTESHQYSQRVRPVSIRRLAPTPSSHHHDAEHVCGHAQKMCLKSPLQDKWRNRNMMKAVKEARRPNGG</sequence>
<dbReference type="EMBL" id="OY660867">
    <property type="protein sequence ID" value="CAJ1054809.1"/>
    <property type="molecule type" value="Genomic_DNA"/>
</dbReference>
<dbReference type="Proteomes" id="UP001178508">
    <property type="component" value="Chromosome 4"/>
</dbReference>
<reference evidence="1" key="1">
    <citation type="submission" date="2023-08" db="EMBL/GenBank/DDBJ databases">
        <authorList>
            <person name="Alioto T."/>
            <person name="Alioto T."/>
            <person name="Gomez Garrido J."/>
        </authorList>
    </citation>
    <scope>NUCLEOTIDE SEQUENCE</scope>
</reference>
<dbReference type="AlphaFoldDB" id="A0AAV1F1T0"/>
<organism evidence="1 2">
    <name type="scientific">Xyrichtys novacula</name>
    <name type="common">Pearly razorfish</name>
    <name type="synonym">Hemipteronotus novacula</name>
    <dbReference type="NCBI Taxonomy" id="13765"/>
    <lineage>
        <taxon>Eukaryota</taxon>
        <taxon>Metazoa</taxon>
        <taxon>Chordata</taxon>
        <taxon>Craniata</taxon>
        <taxon>Vertebrata</taxon>
        <taxon>Euteleostomi</taxon>
        <taxon>Actinopterygii</taxon>
        <taxon>Neopterygii</taxon>
        <taxon>Teleostei</taxon>
        <taxon>Neoteleostei</taxon>
        <taxon>Acanthomorphata</taxon>
        <taxon>Eupercaria</taxon>
        <taxon>Labriformes</taxon>
        <taxon>Labridae</taxon>
        <taxon>Xyrichtys</taxon>
    </lineage>
</organism>
<proteinExistence type="predicted"/>
<evidence type="ECO:0000313" key="1">
    <source>
        <dbReference type="EMBL" id="CAJ1054809.1"/>
    </source>
</evidence>
<protein>
    <submittedName>
        <fullName evidence="1">Uncharacterized protein</fullName>
    </submittedName>
</protein>
<gene>
    <name evidence="1" type="ORF">XNOV1_A002973</name>
</gene>